<evidence type="ECO:0000313" key="2">
    <source>
        <dbReference type="Proteomes" id="UP000289886"/>
    </source>
</evidence>
<dbReference type="EMBL" id="SCEB01215076">
    <property type="protein sequence ID" value="RXM31480.1"/>
    <property type="molecule type" value="Genomic_DNA"/>
</dbReference>
<dbReference type="Proteomes" id="UP000289886">
    <property type="component" value="Unassembled WGS sequence"/>
</dbReference>
<organism evidence="1 2">
    <name type="scientific">Acipenser ruthenus</name>
    <name type="common">Sterlet sturgeon</name>
    <dbReference type="NCBI Taxonomy" id="7906"/>
    <lineage>
        <taxon>Eukaryota</taxon>
        <taxon>Metazoa</taxon>
        <taxon>Chordata</taxon>
        <taxon>Craniata</taxon>
        <taxon>Vertebrata</taxon>
        <taxon>Euteleostomi</taxon>
        <taxon>Actinopterygii</taxon>
        <taxon>Chondrostei</taxon>
        <taxon>Acipenseriformes</taxon>
        <taxon>Acipenseridae</taxon>
        <taxon>Acipenser</taxon>
    </lineage>
</organism>
<proteinExistence type="predicted"/>
<dbReference type="AlphaFoldDB" id="A0A444U8K7"/>
<evidence type="ECO:0000313" key="1">
    <source>
        <dbReference type="EMBL" id="RXM31480.1"/>
    </source>
</evidence>
<name>A0A444U8K7_ACIRT</name>
<sequence length="75" mass="8370">MALYDPSSLPPNAEEKDFIQAYENVREKYKGKLYQLGSVGTAANPQTAVAMVAFRSYPFAAAFKLIYGLFLEEDL</sequence>
<comment type="caution">
    <text evidence="1">The sequence shown here is derived from an EMBL/GenBank/DDBJ whole genome shotgun (WGS) entry which is preliminary data.</text>
</comment>
<accession>A0A444U8K7</accession>
<protein>
    <submittedName>
        <fullName evidence="1">Uncharacterized protein</fullName>
    </submittedName>
</protein>
<keyword evidence="2" id="KW-1185">Reference proteome</keyword>
<gene>
    <name evidence="1" type="ORF">EOD39_6944</name>
</gene>
<reference evidence="1 2" key="1">
    <citation type="submission" date="2019-01" db="EMBL/GenBank/DDBJ databases">
        <title>Draft Genome and Complete Hox-Cluster Characterization of the Sterlet Sturgeon (Acipenser ruthenus).</title>
        <authorList>
            <person name="Wei Q."/>
        </authorList>
    </citation>
    <scope>NUCLEOTIDE SEQUENCE [LARGE SCALE GENOMIC DNA]</scope>
    <source>
        <strain evidence="1">WHYD16114868_AA</strain>
        <tissue evidence="1">Blood</tissue>
    </source>
</reference>